<dbReference type="OrthoDB" id="6499973at2759"/>
<evidence type="ECO:0000256" key="3">
    <source>
        <dbReference type="SAM" id="Phobius"/>
    </source>
</evidence>
<dbReference type="STRING" id="765440.A0A0C3BF32"/>
<dbReference type="Pfam" id="PF07690">
    <property type="entry name" value="MFS_1"/>
    <property type="match status" value="1"/>
</dbReference>
<keyword evidence="6" id="KW-1185">Reference proteome</keyword>
<dbReference type="InParanoid" id="A0A0C3BF32"/>
<evidence type="ECO:0000256" key="1">
    <source>
        <dbReference type="ARBA" id="ARBA00004141"/>
    </source>
</evidence>
<comment type="similarity">
    <text evidence="2">Belongs to the major facilitator superfamily. Monocarboxylate porter (TC 2.A.1.13) family.</text>
</comment>
<feature type="transmembrane region" description="Helical" evidence="3">
    <location>
        <begin position="122"/>
        <end position="143"/>
    </location>
</feature>
<comment type="subcellular location">
    <subcellularLocation>
        <location evidence="1">Membrane</location>
        <topology evidence="1">Multi-pass membrane protein</topology>
    </subcellularLocation>
</comment>
<dbReference type="PROSITE" id="PS50850">
    <property type="entry name" value="MFS"/>
    <property type="match status" value="1"/>
</dbReference>
<feature type="transmembrane region" description="Helical" evidence="3">
    <location>
        <begin position="34"/>
        <end position="53"/>
    </location>
</feature>
<feature type="transmembrane region" description="Helical" evidence="3">
    <location>
        <begin position="331"/>
        <end position="351"/>
    </location>
</feature>
<evidence type="ECO:0000256" key="2">
    <source>
        <dbReference type="ARBA" id="ARBA00006727"/>
    </source>
</evidence>
<protein>
    <recommendedName>
        <fullName evidence="4">Major facilitator superfamily (MFS) profile domain-containing protein</fullName>
    </recommendedName>
</protein>
<dbReference type="HOGENOM" id="CLU_001265_1_1_1"/>
<feature type="transmembrane region" description="Helical" evidence="3">
    <location>
        <begin position="155"/>
        <end position="174"/>
    </location>
</feature>
<organism evidence="5 6">
    <name type="scientific">Piloderma croceum (strain F 1598)</name>
    <dbReference type="NCBI Taxonomy" id="765440"/>
    <lineage>
        <taxon>Eukaryota</taxon>
        <taxon>Fungi</taxon>
        <taxon>Dikarya</taxon>
        <taxon>Basidiomycota</taxon>
        <taxon>Agaricomycotina</taxon>
        <taxon>Agaricomycetes</taxon>
        <taxon>Agaricomycetidae</taxon>
        <taxon>Atheliales</taxon>
        <taxon>Atheliaceae</taxon>
        <taxon>Piloderma</taxon>
    </lineage>
</organism>
<reference evidence="6" key="2">
    <citation type="submission" date="2015-01" db="EMBL/GenBank/DDBJ databases">
        <title>Evolutionary Origins and Diversification of the Mycorrhizal Mutualists.</title>
        <authorList>
            <consortium name="DOE Joint Genome Institute"/>
            <consortium name="Mycorrhizal Genomics Consortium"/>
            <person name="Kohler A."/>
            <person name="Kuo A."/>
            <person name="Nagy L.G."/>
            <person name="Floudas D."/>
            <person name="Copeland A."/>
            <person name="Barry K.W."/>
            <person name="Cichocki N."/>
            <person name="Veneault-Fourrey C."/>
            <person name="LaButti K."/>
            <person name="Lindquist E.A."/>
            <person name="Lipzen A."/>
            <person name="Lundell T."/>
            <person name="Morin E."/>
            <person name="Murat C."/>
            <person name="Riley R."/>
            <person name="Ohm R."/>
            <person name="Sun H."/>
            <person name="Tunlid A."/>
            <person name="Henrissat B."/>
            <person name="Grigoriev I.V."/>
            <person name="Hibbett D.S."/>
            <person name="Martin F."/>
        </authorList>
    </citation>
    <scope>NUCLEOTIDE SEQUENCE [LARGE SCALE GENOMIC DNA]</scope>
    <source>
        <strain evidence="6">F 1598</strain>
    </source>
</reference>
<feature type="transmembrane region" description="Helical" evidence="3">
    <location>
        <begin position="65"/>
        <end position="82"/>
    </location>
</feature>
<accession>A0A0C3BF32</accession>
<reference evidence="5 6" key="1">
    <citation type="submission" date="2014-04" db="EMBL/GenBank/DDBJ databases">
        <authorList>
            <consortium name="DOE Joint Genome Institute"/>
            <person name="Kuo A."/>
            <person name="Tarkka M."/>
            <person name="Buscot F."/>
            <person name="Kohler A."/>
            <person name="Nagy L.G."/>
            <person name="Floudas D."/>
            <person name="Copeland A."/>
            <person name="Barry K.W."/>
            <person name="Cichocki N."/>
            <person name="Veneault-Fourrey C."/>
            <person name="LaButti K."/>
            <person name="Lindquist E.A."/>
            <person name="Lipzen A."/>
            <person name="Lundell T."/>
            <person name="Morin E."/>
            <person name="Murat C."/>
            <person name="Sun H."/>
            <person name="Tunlid A."/>
            <person name="Henrissat B."/>
            <person name="Grigoriev I.V."/>
            <person name="Hibbett D.S."/>
            <person name="Martin F."/>
            <person name="Nordberg H.P."/>
            <person name="Cantor M.N."/>
            <person name="Hua S.X."/>
        </authorList>
    </citation>
    <scope>NUCLEOTIDE SEQUENCE [LARGE SCALE GENOMIC DNA]</scope>
    <source>
        <strain evidence="5 6">F 1598</strain>
    </source>
</reference>
<dbReference type="PANTHER" id="PTHR11360:SF234">
    <property type="entry name" value="MFS-TYPE TRANSPORTER DBAD-RELATED"/>
    <property type="match status" value="1"/>
</dbReference>
<evidence type="ECO:0000313" key="6">
    <source>
        <dbReference type="Proteomes" id="UP000054166"/>
    </source>
</evidence>
<feature type="transmembrane region" description="Helical" evidence="3">
    <location>
        <begin position="357"/>
        <end position="378"/>
    </location>
</feature>
<feature type="transmembrane region" description="Helical" evidence="3">
    <location>
        <begin position="239"/>
        <end position="257"/>
    </location>
</feature>
<keyword evidence="3" id="KW-1133">Transmembrane helix</keyword>
<dbReference type="SUPFAM" id="SSF103473">
    <property type="entry name" value="MFS general substrate transporter"/>
    <property type="match status" value="1"/>
</dbReference>
<feature type="domain" description="Major facilitator superfamily (MFS) profile" evidence="4">
    <location>
        <begin position="1"/>
        <end position="391"/>
    </location>
</feature>
<proteinExistence type="inferred from homology"/>
<dbReference type="InterPro" id="IPR036259">
    <property type="entry name" value="MFS_trans_sf"/>
</dbReference>
<feature type="transmembrane region" description="Helical" evidence="3">
    <location>
        <begin position="269"/>
        <end position="287"/>
    </location>
</feature>
<dbReference type="GO" id="GO:0016020">
    <property type="term" value="C:membrane"/>
    <property type="evidence" value="ECO:0007669"/>
    <property type="project" value="UniProtKB-SubCell"/>
</dbReference>
<feature type="transmembrane region" description="Helical" evidence="3">
    <location>
        <begin position="88"/>
        <end position="110"/>
    </location>
</feature>
<dbReference type="AlphaFoldDB" id="A0A0C3BF32"/>
<keyword evidence="3" id="KW-0812">Transmembrane</keyword>
<dbReference type="InterPro" id="IPR050327">
    <property type="entry name" value="Proton-linked_MCT"/>
</dbReference>
<sequence length="391" mass="42693">MGSWFIIFATFGYLNAFGVYQAYYSTHLGKPDSTISWIGSFQLFMQFALGYPAGKLFDEGYCRHLIFGGSIVYSLSLFMLSLTKNKFYQVFLAQGVGAGLGTGLLFLPATSVISHWFARRRSFAIGVVIAGSSVGGVVFPIMLNNLISSIGFASAVRASAYLVLGSLVIANLLVAPRLPPRRLRPAHMQLPPPDLKKIFNHRAYQLAIIGGFFCTWGFFMPFFYLQIFAQSKGVDENLAFYLLAILNGASVFGRILPNFVADKIGPYNMIIPFSFATAVMIFGWLGLKNTADFIVFAILYGFLSGAFISLLPSIFMTLASSMGEMGIRIGIGFFGNAFGALTGTPICGALLGDDLQWWKPTVFAGVTVCTGTVFLAIARHMHARDKGTWKV</sequence>
<dbReference type="GO" id="GO:0022857">
    <property type="term" value="F:transmembrane transporter activity"/>
    <property type="evidence" value="ECO:0007669"/>
    <property type="project" value="InterPro"/>
</dbReference>
<keyword evidence="3" id="KW-0472">Membrane</keyword>
<dbReference type="Proteomes" id="UP000054166">
    <property type="component" value="Unassembled WGS sequence"/>
</dbReference>
<name>A0A0C3BF32_PILCF</name>
<evidence type="ECO:0000313" key="5">
    <source>
        <dbReference type="EMBL" id="KIM75932.1"/>
    </source>
</evidence>
<gene>
    <name evidence="5" type="ORF">PILCRDRAFT_826763</name>
</gene>
<dbReference type="InterPro" id="IPR020846">
    <property type="entry name" value="MFS_dom"/>
</dbReference>
<dbReference type="EMBL" id="KN833040">
    <property type="protein sequence ID" value="KIM75932.1"/>
    <property type="molecule type" value="Genomic_DNA"/>
</dbReference>
<dbReference type="Gene3D" id="1.20.1250.20">
    <property type="entry name" value="MFS general substrate transporter like domains"/>
    <property type="match status" value="2"/>
</dbReference>
<evidence type="ECO:0000259" key="4">
    <source>
        <dbReference type="PROSITE" id="PS50850"/>
    </source>
</evidence>
<dbReference type="PANTHER" id="PTHR11360">
    <property type="entry name" value="MONOCARBOXYLATE TRANSPORTER"/>
    <property type="match status" value="1"/>
</dbReference>
<feature type="transmembrane region" description="Helical" evidence="3">
    <location>
        <begin position="206"/>
        <end position="227"/>
    </location>
</feature>
<dbReference type="InterPro" id="IPR011701">
    <property type="entry name" value="MFS"/>
</dbReference>
<feature type="transmembrane region" description="Helical" evidence="3">
    <location>
        <begin position="293"/>
        <end position="319"/>
    </location>
</feature>